<dbReference type="EMBL" id="PYLZ01000006">
    <property type="protein sequence ID" value="PSW24009.1"/>
    <property type="molecule type" value="Genomic_DNA"/>
</dbReference>
<dbReference type="RefSeq" id="WP_053111778.1">
    <property type="nucleotide sequence ID" value="NZ_AP024852.1"/>
</dbReference>
<keyword evidence="3 8" id="KW-0132">Cell division</keyword>
<comment type="caution">
    <text evidence="12">The sequence shown here is derived from an EMBL/GenBank/DDBJ whole genome shotgun (WGS) entry which is preliminary data.</text>
</comment>
<keyword evidence="4 8" id="KW-0812">Transmembrane</keyword>
<dbReference type="InterPro" id="IPR036765">
    <property type="entry name" value="ZipA_FtsZ-bd_C_sf"/>
</dbReference>
<keyword evidence="13" id="KW-1185">Reference proteome</keyword>
<dbReference type="Proteomes" id="UP000240481">
    <property type="component" value="Unassembled WGS sequence"/>
</dbReference>
<evidence type="ECO:0000256" key="9">
    <source>
        <dbReference type="RuleBase" id="RU003612"/>
    </source>
</evidence>
<comment type="subcellular location">
    <subcellularLocation>
        <location evidence="8">Cell inner membrane</location>
        <topology evidence="8">Single-pass type I membrane protein</topology>
    </subcellularLocation>
    <text evidence="8">Localizes to the Z ring in an FtsZ-dependent manner.</text>
</comment>
<keyword evidence="5 8" id="KW-1133">Transmembrane helix</keyword>
<evidence type="ECO:0000256" key="8">
    <source>
        <dbReference type="HAMAP-Rule" id="MF_00509"/>
    </source>
</evidence>
<gene>
    <name evidence="8 12" type="primary">zipA</name>
    <name evidence="12" type="ORF">C9I94_11745</name>
</gene>
<feature type="compositionally biased region" description="Low complexity" evidence="10">
    <location>
        <begin position="169"/>
        <end position="184"/>
    </location>
</feature>
<feature type="region of interest" description="Disordered" evidence="10">
    <location>
        <begin position="169"/>
        <end position="203"/>
    </location>
</feature>
<evidence type="ECO:0000313" key="13">
    <source>
        <dbReference type="Proteomes" id="UP000240481"/>
    </source>
</evidence>
<dbReference type="InterPro" id="IPR007449">
    <property type="entry name" value="ZipA_FtsZ-bd_C"/>
</dbReference>
<evidence type="ECO:0000256" key="7">
    <source>
        <dbReference type="ARBA" id="ARBA00023306"/>
    </source>
</evidence>
<dbReference type="PANTHER" id="PTHR38685:SF1">
    <property type="entry name" value="CELL DIVISION PROTEIN ZIPA"/>
    <property type="match status" value="1"/>
</dbReference>
<dbReference type="NCBIfam" id="TIGR02205">
    <property type="entry name" value="septum_zipA"/>
    <property type="match status" value="1"/>
</dbReference>
<feature type="compositionally biased region" description="Basic and acidic residues" evidence="10">
    <location>
        <begin position="30"/>
        <end position="40"/>
    </location>
</feature>
<evidence type="ECO:0000256" key="4">
    <source>
        <dbReference type="ARBA" id="ARBA00022692"/>
    </source>
</evidence>
<feature type="region of interest" description="Disordered" evidence="10">
    <location>
        <begin position="30"/>
        <end position="85"/>
    </location>
</feature>
<evidence type="ECO:0000256" key="5">
    <source>
        <dbReference type="ARBA" id="ARBA00022989"/>
    </source>
</evidence>
<feature type="region of interest" description="Disordered" evidence="10">
    <location>
        <begin position="214"/>
        <end position="233"/>
    </location>
</feature>
<protein>
    <recommendedName>
        <fullName evidence="8 9">Cell division protein ZipA</fullName>
    </recommendedName>
</protein>
<keyword evidence="1 8" id="KW-1003">Cell membrane</keyword>
<reference evidence="12 13" key="1">
    <citation type="submission" date="2018-01" db="EMBL/GenBank/DDBJ databases">
        <title>Whole genome sequencing of Histamine producing bacteria.</title>
        <authorList>
            <person name="Butler K."/>
        </authorList>
    </citation>
    <scope>NUCLEOTIDE SEQUENCE [LARGE SCALE GENOMIC DNA]</scope>
    <source>
        <strain evidence="12 13">DSM 24669</strain>
    </source>
</reference>
<comment type="subunit">
    <text evidence="8">Interacts with FtsZ via their C-terminal domains.</text>
</comment>
<sequence length="462" mass="50361">MQELRLVLIIVGALMISALLLHGLWTSRKEKPTKFGDKPKPVGKLDGQKSLDNEGFDQDGVGAVRVKGSESEEPTPYFQSEPVKTGSVNFGEKIDADPLLDTPTPTVNRHEATDLPAMSAKSAPEFAPQPEVATAPQAAENPFAHPAEAPVVQQPAPVQQQVTPEVAVQSQAAVAQPTVSQPVPKTNKDNEPGLGNLDIVTGSSDVVKQEPIETNTSQHLAQPVMATSTSVDASQDAVAEPALDTNTVIVSETEITSQPAPQQDMKMPEQASQPSPEPVIEERSSQESHVQESAVQEHRVEDAIIEEKVESPVEPEVVAPEPAPLERSYIALNIHARNGELLRGVKLFNSLEQNGLIFGENSVYHRHADKAGLEPVIFTVTNMVQPGNFPQQDIENFETPGIAFYLMLPCHGRADLNFNMMLQTVQQIADELSADVLDQDRNMITPYRISEYREKAKFYTQA</sequence>
<keyword evidence="2 8" id="KW-0997">Cell inner membrane</keyword>
<evidence type="ECO:0000256" key="6">
    <source>
        <dbReference type="ARBA" id="ARBA00023136"/>
    </source>
</evidence>
<evidence type="ECO:0000313" key="12">
    <source>
        <dbReference type="EMBL" id="PSW24009.1"/>
    </source>
</evidence>
<comment type="similarity">
    <text evidence="8 9">Belongs to the ZipA family.</text>
</comment>
<keyword evidence="6 8" id="KW-0472">Membrane</keyword>
<dbReference type="GO" id="GO:0032153">
    <property type="term" value="C:cell division site"/>
    <property type="evidence" value="ECO:0007669"/>
    <property type="project" value="UniProtKB-UniRule"/>
</dbReference>
<evidence type="ECO:0000256" key="10">
    <source>
        <dbReference type="SAM" id="MobiDB-lite"/>
    </source>
</evidence>
<dbReference type="Pfam" id="PF04354">
    <property type="entry name" value="ZipA_C"/>
    <property type="match status" value="1"/>
</dbReference>
<dbReference type="PANTHER" id="PTHR38685">
    <property type="entry name" value="CELL DIVISION PROTEIN ZIPA"/>
    <property type="match status" value="1"/>
</dbReference>
<feature type="domain" description="ZipA C-terminal FtsZ-binding" evidence="11">
    <location>
        <begin position="326"/>
        <end position="456"/>
    </location>
</feature>
<feature type="region of interest" description="Disordered" evidence="10">
    <location>
        <begin position="255"/>
        <end position="298"/>
    </location>
</feature>
<feature type="transmembrane region" description="Helical" evidence="8">
    <location>
        <begin position="6"/>
        <end position="25"/>
    </location>
</feature>
<dbReference type="GO" id="GO:0000917">
    <property type="term" value="P:division septum assembly"/>
    <property type="evidence" value="ECO:0007669"/>
    <property type="project" value="TreeGrafter"/>
</dbReference>
<proteinExistence type="inferred from homology"/>
<evidence type="ECO:0000256" key="2">
    <source>
        <dbReference type="ARBA" id="ARBA00022519"/>
    </source>
</evidence>
<dbReference type="InterPro" id="IPR011919">
    <property type="entry name" value="Cell_div_ZipA"/>
</dbReference>
<dbReference type="GO" id="GO:0043093">
    <property type="term" value="P:FtsZ-dependent cytokinesis"/>
    <property type="evidence" value="ECO:0007669"/>
    <property type="project" value="UniProtKB-UniRule"/>
</dbReference>
<dbReference type="OrthoDB" id="7054914at2"/>
<dbReference type="AlphaFoldDB" id="A0A0J8VDH7"/>
<dbReference type="SMART" id="SM00771">
    <property type="entry name" value="ZipA_C"/>
    <property type="match status" value="1"/>
</dbReference>
<dbReference type="HAMAP" id="MF_00509">
    <property type="entry name" value="ZipA"/>
    <property type="match status" value="1"/>
</dbReference>
<dbReference type="STRING" id="680026.AB733_07530"/>
<keyword evidence="7 8" id="KW-0131">Cell cycle</keyword>
<dbReference type="SUPFAM" id="SSF64383">
    <property type="entry name" value="Cell-division protein ZipA, C-terminal domain"/>
    <property type="match status" value="1"/>
</dbReference>
<dbReference type="Gene3D" id="3.30.1400.10">
    <property type="entry name" value="ZipA, C-terminal FtsZ-binding domain"/>
    <property type="match status" value="1"/>
</dbReference>
<organism evidence="12 13">
    <name type="scientific">Photobacterium swingsii</name>
    <dbReference type="NCBI Taxonomy" id="680026"/>
    <lineage>
        <taxon>Bacteria</taxon>
        <taxon>Pseudomonadati</taxon>
        <taxon>Pseudomonadota</taxon>
        <taxon>Gammaproteobacteria</taxon>
        <taxon>Vibrionales</taxon>
        <taxon>Vibrionaceae</taxon>
        <taxon>Photobacterium</taxon>
    </lineage>
</organism>
<comment type="function">
    <text evidence="8 9">Essential cell division protein that stabilizes the FtsZ protofilaments by cross-linking them and that serves as a cytoplasmic membrane anchor for the Z ring. Also required for the recruitment to the septal ring of downstream cell division proteins.</text>
</comment>
<accession>A0A0J8VDH7</accession>
<evidence type="ECO:0000256" key="3">
    <source>
        <dbReference type="ARBA" id="ARBA00022618"/>
    </source>
</evidence>
<feature type="compositionally biased region" description="Basic and acidic residues" evidence="10">
    <location>
        <begin position="280"/>
        <end position="298"/>
    </location>
</feature>
<name>A0A0J8VDH7_9GAMM</name>
<dbReference type="GO" id="GO:0005886">
    <property type="term" value="C:plasma membrane"/>
    <property type="evidence" value="ECO:0007669"/>
    <property type="project" value="UniProtKB-SubCell"/>
</dbReference>
<evidence type="ECO:0000259" key="11">
    <source>
        <dbReference type="SMART" id="SM00771"/>
    </source>
</evidence>
<evidence type="ECO:0000256" key="1">
    <source>
        <dbReference type="ARBA" id="ARBA00022475"/>
    </source>
</evidence>